<feature type="chain" id="PRO_5011702844" description="Cellulose biosynthesis protein BcsS" evidence="1">
    <location>
        <begin position="23"/>
        <end position="211"/>
    </location>
</feature>
<evidence type="ECO:0008006" key="4">
    <source>
        <dbReference type="Google" id="ProtNLM"/>
    </source>
</evidence>
<dbReference type="Proteomes" id="UP000199125">
    <property type="component" value="Unassembled WGS sequence"/>
</dbReference>
<accession>A0A1H6L5A6</accession>
<feature type="signal peptide" evidence="1">
    <location>
        <begin position="1"/>
        <end position="22"/>
    </location>
</feature>
<keyword evidence="1" id="KW-0732">Signal</keyword>
<evidence type="ECO:0000256" key="1">
    <source>
        <dbReference type="SAM" id="SignalP"/>
    </source>
</evidence>
<sequence length="211" mass="23788">MHLFRLLCLLTALHFAAGPGHAADGTWVQLDLHRDGGQLVVNVEKGRVVWGMTLGEDADDSWARASALYTWQVGPEHAPWKLRAGPALKAERIDWWRLDDYRWSICLEDRARCGALRAGWRLSADRWAEYGDWGVFLMADFTSIDRARLAVAGATHQPSGWGGQLSLWHESGGKLTPAVMLTRRLSRRLTLRLGHKFTEDETFLGLSFSTY</sequence>
<gene>
    <name evidence="2" type="ORF">SAMN04488075_1329</name>
</gene>
<dbReference type="OrthoDB" id="7765738at2"/>
<protein>
    <recommendedName>
        <fullName evidence="4">Cellulose biosynthesis protein BcsS</fullName>
    </recommendedName>
</protein>
<dbReference type="AlphaFoldDB" id="A0A1H6L5A6"/>
<name>A0A1H6L5A6_9RHOB</name>
<dbReference type="RefSeq" id="WP_090846609.1">
    <property type="nucleotide sequence ID" value="NZ_FNXG01000002.1"/>
</dbReference>
<reference evidence="3" key="1">
    <citation type="submission" date="2016-10" db="EMBL/GenBank/DDBJ databases">
        <authorList>
            <person name="Varghese N."/>
            <person name="Submissions S."/>
        </authorList>
    </citation>
    <scope>NUCLEOTIDE SEQUENCE [LARGE SCALE GENOMIC DNA]</scope>
    <source>
        <strain evidence="3">DSM 11593</strain>
    </source>
</reference>
<evidence type="ECO:0000313" key="2">
    <source>
        <dbReference type="EMBL" id="SEH83361.1"/>
    </source>
</evidence>
<proteinExistence type="predicted"/>
<evidence type="ECO:0000313" key="3">
    <source>
        <dbReference type="Proteomes" id="UP000199125"/>
    </source>
</evidence>
<organism evidence="2 3">
    <name type="scientific">Paracoccus alkenifer</name>
    <dbReference type="NCBI Taxonomy" id="65735"/>
    <lineage>
        <taxon>Bacteria</taxon>
        <taxon>Pseudomonadati</taxon>
        <taxon>Pseudomonadota</taxon>
        <taxon>Alphaproteobacteria</taxon>
        <taxon>Rhodobacterales</taxon>
        <taxon>Paracoccaceae</taxon>
        <taxon>Paracoccus</taxon>
    </lineage>
</organism>
<dbReference type="STRING" id="65735.SAMN04488075_1329"/>
<dbReference type="EMBL" id="FNXG01000002">
    <property type="protein sequence ID" value="SEH83361.1"/>
    <property type="molecule type" value="Genomic_DNA"/>
</dbReference>
<keyword evidence="3" id="KW-1185">Reference proteome</keyword>